<reference evidence="2 3" key="2">
    <citation type="journal article" date="2011" name="ISME J.">
        <title>RNA-seq reveals cooperative metabolic interactions between two termite-gut spirochete species in co-culture.</title>
        <authorList>
            <person name="Rosenthal A.Z."/>
            <person name="Matson E.G."/>
            <person name="Eldar A."/>
            <person name="Leadbetter J.R."/>
        </authorList>
    </citation>
    <scope>NUCLEOTIDE SEQUENCE [LARGE SCALE GENOMIC DNA]</scope>
    <source>
        <strain evidence="3">ATCC BAA-887 / DSM 12427 / ZAS-2</strain>
    </source>
</reference>
<dbReference type="HOGENOM" id="CLU_3141915_0_0_12"/>
<organism evidence="2 3">
    <name type="scientific">Treponema primitia (strain ATCC BAA-887 / DSM 12427 / ZAS-2)</name>
    <dbReference type="NCBI Taxonomy" id="545694"/>
    <lineage>
        <taxon>Bacteria</taxon>
        <taxon>Pseudomonadati</taxon>
        <taxon>Spirochaetota</taxon>
        <taxon>Spirochaetia</taxon>
        <taxon>Spirochaetales</taxon>
        <taxon>Treponemataceae</taxon>
        <taxon>Treponema</taxon>
    </lineage>
</organism>
<sequence>MSTITAKKWPGVGVPSKYLFFRTNFLYFFTIFPLYTPFFFYINMVIMVL</sequence>
<keyword evidence="1" id="KW-0472">Membrane</keyword>
<dbReference type="Proteomes" id="UP000009223">
    <property type="component" value="Chromosome"/>
</dbReference>
<dbReference type="KEGG" id="tpi:TREPR_2923"/>
<name>F5YP77_TREPZ</name>
<keyword evidence="3" id="KW-1185">Reference proteome</keyword>
<feature type="transmembrane region" description="Helical" evidence="1">
    <location>
        <begin position="25"/>
        <end position="48"/>
    </location>
</feature>
<dbReference type="AlphaFoldDB" id="F5YP77"/>
<evidence type="ECO:0000313" key="3">
    <source>
        <dbReference type="Proteomes" id="UP000009223"/>
    </source>
</evidence>
<dbReference type="EMBL" id="CP001843">
    <property type="protein sequence ID" value="AEF85519.1"/>
    <property type="molecule type" value="Genomic_DNA"/>
</dbReference>
<accession>F5YP77</accession>
<protein>
    <submittedName>
        <fullName evidence="2">Uncharacterized protein</fullName>
    </submittedName>
</protein>
<gene>
    <name evidence="2" type="ordered locus">TREPR_2923</name>
</gene>
<reference evidence="3" key="1">
    <citation type="submission" date="2009-12" db="EMBL/GenBank/DDBJ databases">
        <title>Complete sequence of Treponema primitia strain ZAS-2.</title>
        <authorList>
            <person name="Tetu S.G."/>
            <person name="Matson E."/>
            <person name="Ren Q."/>
            <person name="Seshadri R."/>
            <person name="Elbourne L."/>
            <person name="Hassan K.A."/>
            <person name="Durkin A."/>
            <person name="Radune D."/>
            <person name="Mohamoud Y."/>
            <person name="Shay R."/>
            <person name="Jin S."/>
            <person name="Zhang X."/>
            <person name="Lucey K."/>
            <person name="Ballor N.R."/>
            <person name="Ottesen E."/>
            <person name="Rosenthal R."/>
            <person name="Allen A."/>
            <person name="Leadbetter J.R."/>
            <person name="Paulsen I.T."/>
        </authorList>
    </citation>
    <scope>NUCLEOTIDE SEQUENCE [LARGE SCALE GENOMIC DNA]</scope>
    <source>
        <strain evidence="3">ATCC BAA-887 / DSM 12427 / ZAS-2</strain>
    </source>
</reference>
<evidence type="ECO:0000313" key="2">
    <source>
        <dbReference type="EMBL" id="AEF85519.1"/>
    </source>
</evidence>
<dbReference type="STRING" id="545694.TREPR_2923"/>
<proteinExistence type="predicted"/>
<keyword evidence="1" id="KW-0812">Transmembrane</keyword>
<evidence type="ECO:0000256" key="1">
    <source>
        <dbReference type="SAM" id="Phobius"/>
    </source>
</evidence>
<keyword evidence="1" id="KW-1133">Transmembrane helix</keyword>